<dbReference type="Gene3D" id="1.10.150.50">
    <property type="entry name" value="Transcription Factor, Ets-1"/>
    <property type="match status" value="1"/>
</dbReference>
<dbReference type="InterPro" id="IPR013761">
    <property type="entry name" value="SAM/pointed_sf"/>
</dbReference>
<organism evidence="2 3">
    <name type="scientific">Ridgeia piscesae</name>
    <name type="common">Tubeworm</name>
    <dbReference type="NCBI Taxonomy" id="27915"/>
    <lineage>
        <taxon>Eukaryota</taxon>
        <taxon>Metazoa</taxon>
        <taxon>Spiralia</taxon>
        <taxon>Lophotrochozoa</taxon>
        <taxon>Annelida</taxon>
        <taxon>Polychaeta</taxon>
        <taxon>Sedentaria</taxon>
        <taxon>Canalipalpata</taxon>
        <taxon>Sabellida</taxon>
        <taxon>Siboglinidae</taxon>
        <taxon>Ridgeia</taxon>
    </lineage>
</organism>
<dbReference type="PROSITE" id="PS50105">
    <property type="entry name" value="SAM_DOMAIN"/>
    <property type="match status" value="1"/>
</dbReference>
<evidence type="ECO:0000313" key="2">
    <source>
        <dbReference type="EMBL" id="KAK2185518.1"/>
    </source>
</evidence>
<evidence type="ECO:0000259" key="1">
    <source>
        <dbReference type="PROSITE" id="PS50105"/>
    </source>
</evidence>
<dbReference type="InterPro" id="IPR001660">
    <property type="entry name" value="SAM"/>
</dbReference>
<feature type="domain" description="SAM" evidence="1">
    <location>
        <begin position="32"/>
        <end position="95"/>
    </location>
</feature>
<dbReference type="PANTHER" id="PTHR46829:SF1">
    <property type="entry name" value="STERILE ALPHA MOTIF DOMAIN-CONTAINING PROTEIN 15"/>
    <property type="match status" value="1"/>
</dbReference>
<evidence type="ECO:0000313" key="3">
    <source>
        <dbReference type="Proteomes" id="UP001209878"/>
    </source>
</evidence>
<comment type="caution">
    <text evidence="2">The sequence shown here is derived from an EMBL/GenBank/DDBJ whole genome shotgun (WGS) entry which is preliminary data.</text>
</comment>
<proteinExistence type="predicted"/>
<dbReference type="SMART" id="SM00454">
    <property type="entry name" value="SAM"/>
    <property type="match status" value="1"/>
</dbReference>
<dbReference type="SUPFAM" id="SSF47769">
    <property type="entry name" value="SAM/Pointed domain"/>
    <property type="match status" value="1"/>
</dbReference>
<reference evidence="2" key="1">
    <citation type="journal article" date="2023" name="Mol. Biol. Evol.">
        <title>Third-Generation Sequencing Reveals the Adaptive Role of the Epigenome in Three Deep-Sea Polychaetes.</title>
        <authorList>
            <person name="Perez M."/>
            <person name="Aroh O."/>
            <person name="Sun Y."/>
            <person name="Lan Y."/>
            <person name="Juniper S.K."/>
            <person name="Young C.R."/>
            <person name="Angers B."/>
            <person name="Qian P.Y."/>
        </authorList>
    </citation>
    <scope>NUCLEOTIDE SEQUENCE</scope>
    <source>
        <strain evidence="2">R07B-5</strain>
    </source>
</reference>
<dbReference type="EMBL" id="JAODUO010000232">
    <property type="protein sequence ID" value="KAK2185518.1"/>
    <property type="molecule type" value="Genomic_DNA"/>
</dbReference>
<dbReference type="Pfam" id="PF00536">
    <property type="entry name" value="SAM_1"/>
    <property type="match status" value="1"/>
</dbReference>
<sequence length="163" mass="18563">MSRETTTVSHSVTSESTLTDLKDDRIPTCLMWTVQQVADWMEEIGFPDYKPCIITNLVDGKKLIRINGSTLPHLGITDFEHIKKINKALAVLLSQEPTTWDRRIALPPRDALGMYLLEKSVTGDHGDNLTFEKFLRTFDEIKWQPPLSNQCALLPRDTTVRLP</sequence>
<dbReference type="Proteomes" id="UP001209878">
    <property type="component" value="Unassembled WGS sequence"/>
</dbReference>
<dbReference type="AlphaFoldDB" id="A0AAD9NZT2"/>
<protein>
    <recommendedName>
        <fullName evidence="1">SAM domain-containing protein</fullName>
    </recommendedName>
</protein>
<gene>
    <name evidence="2" type="ORF">NP493_232g03009</name>
</gene>
<accession>A0AAD9NZT2</accession>
<name>A0AAD9NZT2_RIDPI</name>
<keyword evidence="3" id="KW-1185">Reference proteome</keyword>
<dbReference type="PANTHER" id="PTHR46829">
    <property type="entry name" value="STERILE ALPHA MOTIF DOMAIN-CONTAINING PROTEIN 15"/>
    <property type="match status" value="1"/>
</dbReference>